<dbReference type="SUPFAM" id="SSF53613">
    <property type="entry name" value="Ribokinase-like"/>
    <property type="match status" value="1"/>
</dbReference>
<comment type="cofactor">
    <cofactor evidence="2 11">
        <name>Mg(2+)</name>
        <dbReference type="ChEBI" id="CHEBI:18420"/>
    </cofactor>
</comment>
<dbReference type="InterPro" id="IPR000417">
    <property type="entry name" value="Hyethyz_kinase"/>
</dbReference>
<dbReference type="CDD" id="cd01170">
    <property type="entry name" value="THZ_kinase"/>
    <property type="match status" value="1"/>
</dbReference>
<dbReference type="NCBIfam" id="TIGR00694">
    <property type="entry name" value="thiM"/>
    <property type="match status" value="1"/>
</dbReference>
<accession>A0A7J2U2N3</accession>
<dbReference type="Gene3D" id="3.40.1190.20">
    <property type="match status" value="1"/>
</dbReference>
<evidence type="ECO:0000256" key="8">
    <source>
        <dbReference type="ARBA" id="ARBA00022840"/>
    </source>
</evidence>
<dbReference type="PRINTS" id="PR01099">
    <property type="entry name" value="HYETHTZKNASE"/>
</dbReference>
<feature type="binding site" evidence="11">
    <location>
        <position position="43"/>
    </location>
    <ligand>
        <name>substrate</name>
    </ligand>
</feature>
<dbReference type="Pfam" id="PF02110">
    <property type="entry name" value="HK"/>
    <property type="match status" value="1"/>
</dbReference>
<evidence type="ECO:0000256" key="3">
    <source>
        <dbReference type="ARBA" id="ARBA00004868"/>
    </source>
</evidence>
<dbReference type="HAMAP" id="MF_00228">
    <property type="entry name" value="Thz_kinase"/>
    <property type="match status" value="1"/>
</dbReference>
<evidence type="ECO:0000256" key="2">
    <source>
        <dbReference type="ARBA" id="ARBA00001946"/>
    </source>
</evidence>
<evidence type="ECO:0000256" key="11">
    <source>
        <dbReference type="HAMAP-Rule" id="MF_00228"/>
    </source>
</evidence>
<dbReference type="EC" id="2.7.1.50" evidence="11"/>
<dbReference type="PIRSF" id="PIRSF000513">
    <property type="entry name" value="Thz_kinase"/>
    <property type="match status" value="1"/>
</dbReference>
<comment type="function">
    <text evidence="11">Catalyzes the phosphorylation of the hydroxyl group of 4-methyl-5-beta-hydroxyethylthiazole (THZ).</text>
</comment>
<keyword evidence="8 11" id="KW-0067">ATP-binding</keyword>
<evidence type="ECO:0000256" key="7">
    <source>
        <dbReference type="ARBA" id="ARBA00022777"/>
    </source>
</evidence>
<dbReference type="NCBIfam" id="NF006830">
    <property type="entry name" value="PRK09355.1"/>
    <property type="match status" value="1"/>
</dbReference>
<evidence type="ECO:0000256" key="10">
    <source>
        <dbReference type="ARBA" id="ARBA00022977"/>
    </source>
</evidence>
<dbReference type="GO" id="GO:0009228">
    <property type="term" value="P:thiamine biosynthetic process"/>
    <property type="evidence" value="ECO:0007669"/>
    <property type="project" value="UniProtKB-KW"/>
</dbReference>
<keyword evidence="6 11" id="KW-0547">Nucleotide-binding</keyword>
<dbReference type="GO" id="GO:0000287">
    <property type="term" value="F:magnesium ion binding"/>
    <property type="evidence" value="ECO:0007669"/>
    <property type="project" value="UniProtKB-UniRule"/>
</dbReference>
<dbReference type="GO" id="GO:0005524">
    <property type="term" value="F:ATP binding"/>
    <property type="evidence" value="ECO:0007669"/>
    <property type="project" value="UniProtKB-UniRule"/>
</dbReference>
<keyword evidence="10 11" id="KW-0784">Thiamine biosynthesis</keyword>
<comment type="caution">
    <text evidence="12">The sequence shown here is derived from an EMBL/GenBank/DDBJ whole genome shotgun (WGS) entry which is preliminary data.</text>
</comment>
<comment type="catalytic activity">
    <reaction evidence="1 11">
        <text>5-(2-hydroxyethyl)-4-methylthiazole + ATP = 4-methyl-5-(2-phosphooxyethyl)-thiazole + ADP + H(+)</text>
        <dbReference type="Rhea" id="RHEA:24212"/>
        <dbReference type="ChEBI" id="CHEBI:15378"/>
        <dbReference type="ChEBI" id="CHEBI:17957"/>
        <dbReference type="ChEBI" id="CHEBI:30616"/>
        <dbReference type="ChEBI" id="CHEBI:58296"/>
        <dbReference type="ChEBI" id="CHEBI:456216"/>
        <dbReference type="EC" id="2.7.1.50"/>
    </reaction>
</comment>
<feature type="binding site" evidence="11">
    <location>
        <position position="199"/>
    </location>
    <ligand>
        <name>substrate</name>
    </ligand>
</feature>
<organism evidence="12">
    <name type="scientific">Ignisphaera aggregans</name>
    <dbReference type="NCBI Taxonomy" id="334771"/>
    <lineage>
        <taxon>Archaea</taxon>
        <taxon>Thermoproteota</taxon>
        <taxon>Thermoprotei</taxon>
        <taxon>Desulfurococcales</taxon>
        <taxon>Desulfurococcaceae</taxon>
        <taxon>Ignisphaera</taxon>
    </lineage>
</organism>
<evidence type="ECO:0000313" key="12">
    <source>
        <dbReference type="EMBL" id="HEM66645.1"/>
    </source>
</evidence>
<evidence type="ECO:0000256" key="5">
    <source>
        <dbReference type="ARBA" id="ARBA00022723"/>
    </source>
</evidence>
<dbReference type="UniPathway" id="UPA00060">
    <property type="reaction ID" value="UER00139"/>
</dbReference>
<dbReference type="EMBL" id="DSEU01000024">
    <property type="protein sequence ID" value="HEM66645.1"/>
    <property type="molecule type" value="Genomic_DNA"/>
</dbReference>
<keyword evidence="9 11" id="KW-0460">Magnesium</keyword>
<evidence type="ECO:0000256" key="1">
    <source>
        <dbReference type="ARBA" id="ARBA00001771"/>
    </source>
</evidence>
<comment type="pathway">
    <text evidence="3 11">Cofactor biosynthesis; thiamine diphosphate biosynthesis; 4-methyl-5-(2-phosphoethyl)-thiazole from 5-(2-hydroxyethyl)-4-methylthiazole: step 1/1.</text>
</comment>
<protein>
    <recommendedName>
        <fullName evidence="11">Hydroxyethylthiazole kinase</fullName>
        <ecNumber evidence="11">2.7.1.50</ecNumber>
    </recommendedName>
    <alternativeName>
        <fullName evidence="11">4-methyl-5-beta-hydroxyethylthiazole kinase</fullName>
        <shortName evidence="11">TH kinase</shortName>
        <shortName evidence="11">Thz kinase</shortName>
    </alternativeName>
</protein>
<dbReference type="InterPro" id="IPR029056">
    <property type="entry name" value="Ribokinase-like"/>
</dbReference>
<name>A0A7J2U2N3_9CREN</name>
<dbReference type="AlphaFoldDB" id="A0A7J2U2N3"/>
<sequence length="276" mass="29553">MVWIDSVLSMVRLRRPLIHNITNFVVMNTTANALLALGASPIMSHSVEDLDDLVPAADAIVVNIGTVDDYFAYSMLKAVQLAKSYKKPVVLDPVGAGATKLRTRVALMLLNSGGVSVVRGNFGEMSALAGEYGRTKGVEATFYESGKAARLALEVASRYSVVAGVTGPIDYVSDGKRVFGIELKKSSKSLEQVIERVTGLGCMVSALIGAFIAVEEPLKACIAGIAMFKAVSLYAAEDSPYPGSFHVKLYDWLYRIDGEGIRSVVKVDKVEPQGEA</sequence>
<keyword evidence="7 11" id="KW-0418">Kinase</keyword>
<proteinExistence type="inferred from homology"/>
<gene>
    <name evidence="11" type="primary">thiM</name>
    <name evidence="12" type="ORF">ENO26_03605</name>
</gene>
<feature type="binding site" evidence="11">
    <location>
        <position position="119"/>
    </location>
    <ligand>
        <name>ATP</name>
        <dbReference type="ChEBI" id="CHEBI:30616"/>
    </ligand>
</feature>
<dbReference type="GO" id="GO:0004417">
    <property type="term" value="F:hydroxyethylthiazole kinase activity"/>
    <property type="evidence" value="ECO:0007669"/>
    <property type="project" value="UniProtKB-UniRule"/>
</dbReference>
<feature type="binding site" evidence="11">
    <location>
        <position position="166"/>
    </location>
    <ligand>
        <name>ATP</name>
        <dbReference type="ChEBI" id="CHEBI:30616"/>
    </ligand>
</feature>
<keyword evidence="4 11" id="KW-0808">Transferase</keyword>
<keyword evidence="5 11" id="KW-0479">Metal-binding</keyword>
<evidence type="ECO:0000256" key="6">
    <source>
        <dbReference type="ARBA" id="ARBA00022741"/>
    </source>
</evidence>
<evidence type="ECO:0000256" key="4">
    <source>
        <dbReference type="ARBA" id="ARBA00022679"/>
    </source>
</evidence>
<reference evidence="12" key="1">
    <citation type="journal article" date="2020" name="mSystems">
        <title>Genome- and Community-Level Interaction Insights into Carbon Utilization and Element Cycling Functions of Hydrothermarchaeota in Hydrothermal Sediment.</title>
        <authorList>
            <person name="Zhou Z."/>
            <person name="Liu Y."/>
            <person name="Xu W."/>
            <person name="Pan J."/>
            <person name="Luo Z.H."/>
            <person name="Li M."/>
        </authorList>
    </citation>
    <scope>NUCLEOTIDE SEQUENCE [LARGE SCALE GENOMIC DNA]</scope>
    <source>
        <strain evidence="12">SpSt-125</strain>
    </source>
</reference>
<evidence type="ECO:0000256" key="9">
    <source>
        <dbReference type="ARBA" id="ARBA00022842"/>
    </source>
</evidence>
<dbReference type="GO" id="GO:0009229">
    <property type="term" value="P:thiamine diphosphate biosynthetic process"/>
    <property type="evidence" value="ECO:0007669"/>
    <property type="project" value="UniProtKB-UniRule"/>
</dbReference>
<comment type="similarity">
    <text evidence="11">Belongs to the Thz kinase family.</text>
</comment>